<name>A0A9C6WWR3_ARADU</name>
<reference evidence="10" key="2">
    <citation type="submission" date="2025-08" db="UniProtKB">
        <authorList>
            <consortium name="RefSeq"/>
        </authorList>
    </citation>
    <scope>IDENTIFICATION</scope>
    <source>
        <tissue evidence="10">Whole plant</tissue>
    </source>
</reference>
<dbReference type="Proteomes" id="UP000515211">
    <property type="component" value="Chromosome 6"/>
</dbReference>
<keyword evidence="5" id="KW-0378">Hydrolase</keyword>
<dbReference type="InterPro" id="IPR043502">
    <property type="entry name" value="DNA/RNA_pol_sf"/>
</dbReference>
<evidence type="ECO:0000256" key="6">
    <source>
        <dbReference type="ARBA" id="ARBA00022918"/>
    </source>
</evidence>
<dbReference type="InterPro" id="IPR041373">
    <property type="entry name" value="RT_RNaseH"/>
</dbReference>
<evidence type="ECO:0000256" key="4">
    <source>
        <dbReference type="ARBA" id="ARBA00022759"/>
    </source>
</evidence>
<evidence type="ECO:0000256" key="2">
    <source>
        <dbReference type="ARBA" id="ARBA00022695"/>
    </source>
</evidence>
<dbReference type="Pfam" id="PF17917">
    <property type="entry name" value="RT_RNaseH"/>
    <property type="match status" value="1"/>
</dbReference>
<keyword evidence="4" id="KW-0255">Endonuclease</keyword>
<keyword evidence="1" id="KW-0808">Transferase</keyword>
<keyword evidence="3" id="KW-0540">Nuclease</keyword>
<proteinExistence type="predicted"/>
<feature type="domain" description="Reverse transcriptase RNase H-like" evidence="8">
    <location>
        <begin position="141"/>
        <end position="184"/>
    </location>
</feature>
<dbReference type="GeneID" id="127748465"/>
<evidence type="ECO:0000313" key="9">
    <source>
        <dbReference type="Proteomes" id="UP000515211"/>
    </source>
</evidence>
<dbReference type="AlphaFoldDB" id="A0A9C6WWR3"/>
<dbReference type="PANTHER" id="PTHR34072:SF57">
    <property type="entry name" value="RNA-DIRECTED DNA POLYMERASE"/>
    <property type="match status" value="1"/>
</dbReference>
<dbReference type="RefSeq" id="XP_052118983.1">
    <property type="nucleotide sequence ID" value="XM_052263023.1"/>
</dbReference>
<reference evidence="9" key="1">
    <citation type="journal article" date="2016" name="Nat. Genet.">
        <title>The genome sequences of Arachis duranensis and Arachis ipaensis, the diploid ancestors of cultivated peanut.</title>
        <authorList>
            <person name="Bertioli D.J."/>
            <person name="Cannon S.B."/>
            <person name="Froenicke L."/>
            <person name="Huang G."/>
            <person name="Farmer A.D."/>
            <person name="Cannon E.K."/>
            <person name="Liu X."/>
            <person name="Gao D."/>
            <person name="Clevenger J."/>
            <person name="Dash S."/>
            <person name="Ren L."/>
            <person name="Moretzsohn M.C."/>
            <person name="Shirasawa K."/>
            <person name="Huang W."/>
            <person name="Vidigal B."/>
            <person name="Abernathy B."/>
            <person name="Chu Y."/>
            <person name="Niederhuth C.E."/>
            <person name="Umale P."/>
            <person name="Araujo A.C."/>
            <person name="Kozik A."/>
            <person name="Kim K.D."/>
            <person name="Burow M.D."/>
            <person name="Varshney R.K."/>
            <person name="Wang X."/>
            <person name="Zhang X."/>
            <person name="Barkley N."/>
            <person name="Guimaraes P.M."/>
            <person name="Isobe S."/>
            <person name="Guo B."/>
            <person name="Liao B."/>
            <person name="Stalker H.T."/>
            <person name="Schmitz R.J."/>
            <person name="Scheffler B.E."/>
            <person name="Leal-Bertioli S.C."/>
            <person name="Xun X."/>
            <person name="Jackson S.A."/>
            <person name="Michelmore R."/>
            <person name="Ozias-Akins P."/>
        </authorList>
    </citation>
    <scope>NUCLEOTIDE SEQUENCE [LARGE SCALE GENOMIC DNA]</scope>
    <source>
        <strain evidence="9">cv. V14167</strain>
    </source>
</reference>
<feature type="compositionally biased region" description="Polar residues" evidence="7">
    <location>
        <begin position="206"/>
        <end position="216"/>
    </location>
</feature>
<dbReference type="GO" id="GO:0016787">
    <property type="term" value="F:hydrolase activity"/>
    <property type="evidence" value="ECO:0007669"/>
    <property type="project" value="UniProtKB-KW"/>
</dbReference>
<evidence type="ECO:0000256" key="7">
    <source>
        <dbReference type="SAM" id="MobiDB-lite"/>
    </source>
</evidence>
<evidence type="ECO:0000313" key="10">
    <source>
        <dbReference type="RefSeq" id="XP_052118983.1"/>
    </source>
</evidence>
<evidence type="ECO:0000256" key="5">
    <source>
        <dbReference type="ARBA" id="ARBA00022801"/>
    </source>
</evidence>
<evidence type="ECO:0000259" key="8">
    <source>
        <dbReference type="Pfam" id="PF17917"/>
    </source>
</evidence>
<dbReference type="Gene3D" id="3.30.70.270">
    <property type="match status" value="2"/>
</dbReference>
<sequence>MTVISNEKNELIPTRTVTGWRMCIDYRRLNDATRKDHFPLHFIDQMLERLVGHAYYCFPDGCQETNLVLNWEKCHFMVSEGIVLGHKVSSKGIEVDKAKTEIIEKLSIPVNVKAERSFLGHVGFYKSDFAIGAVLGQKKDKLHHVIYYAIKVIVYTDHAAHKYLISKQDSKPRLIRWVLLLQEFDIEMRDRKGSEDQVADHLSRVPQETNQDIPQQVNEKFPDEHLF</sequence>
<dbReference type="GO" id="GO:0004519">
    <property type="term" value="F:endonuclease activity"/>
    <property type="evidence" value="ECO:0007669"/>
    <property type="project" value="UniProtKB-KW"/>
</dbReference>
<dbReference type="GO" id="GO:0003964">
    <property type="term" value="F:RNA-directed DNA polymerase activity"/>
    <property type="evidence" value="ECO:0007669"/>
    <property type="project" value="UniProtKB-KW"/>
</dbReference>
<accession>A0A9C6WWR3</accession>
<keyword evidence="9" id="KW-1185">Reference proteome</keyword>
<dbReference type="SUPFAM" id="SSF56672">
    <property type="entry name" value="DNA/RNA polymerases"/>
    <property type="match status" value="1"/>
</dbReference>
<feature type="region of interest" description="Disordered" evidence="7">
    <location>
        <begin position="195"/>
        <end position="216"/>
    </location>
</feature>
<keyword evidence="6" id="KW-0695">RNA-directed DNA polymerase</keyword>
<evidence type="ECO:0000256" key="1">
    <source>
        <dbReference type="ARBA" id="ARBA00022679"/>
    </source>
</evidence>
<organism evidence="9 10">
    <name type="scientific">Arachis duranensis</name>
    <name type="common">Wild peanut</name>
    <dbReference type="NCBI Taxonomy" id="130453"/>
    <lineage>
        <taxon>Eukaryota</taxon>
        <taxon>Viridiplantae</taxon>
        <taxon>Streptophyta</taxon>
        <taxon>Embryophyta</taxon>
        <taxon>Tracheophyta</taxon>
        <taxon>Spermatophyta</taxon>
        <taxon>Magnoliopsida</taxon>
        <taxon>eudicotyledons</taxon>
        <taxon>Gunneridae</taxon>
        <taxon>Pentapetalae</taxon>
        <taxon>rosids</taxon>
        <taxon>fabids</taxon>
        <taxon>Fabales</taxon>
        <taxon>Fabaceae</taxon>
        <taxon>Papilionoideae</taxon>
        <taxon>50 kb inversion clade</taxon>
        <taxon>dalbergioids sensu lato</taxon>
        <taxon>Dalbergieae</taxon>
        <taxon>Pterocarpus clade</taxon>
        <taxon>Arachis</taxon>
    </lineage>
</organism>
<dbReference type="KEGG" id="adu:127748465"/>
<dbReference type="PANTHER" id="PTHR34072">
    <property type="entry name" value="ENZYMATIC POLYPROTEIN-RELATED"/>
    <property type="match status" value="1"/>
</dbReference>
<protein>
    <submittedName>
        <fullName evidence="10">Uncharacterized protein LOC127748465</fullName>
    </submittedName>
</protein>
<gene>
    <name evidence="10" type="primary">LOC127748465</name>
</gene>
<dbReference type="InterPro" id="IPR043128">
    <property type="entry name" value="Rev_trsase/Diguanyl_cyclase"/>
</dbReference>
<evidence type="ECO:0000256" key="3">
    <source>
        <dbReference type="ARBA" id="ARBA00022722"/>
    </source>
</evidence>
<keyword evidence="2" id="KW-0548">Nucleotidyltransferase</keyword>